<protein>
    <submittedName>
        <fullName evidence="1">Uncharacterized protein</fullName>
    </submittedName>
</protein>
<dbReference type="EMBL" id="SNYJ01000014">
    <property type="protein sequence ID" value="TDQ37127.1"/>
    <property type="molecule type" value="Genomic_DNA"/>
</dbReference>
<comment type="caution">
    <text evidence="1">The sequence shown here is derived from an EMBL/GenBank/DDBJ whole genome shotgun (WGS) entry which is preliminary data.</text>
</comment>
<sequence length="99" mass="12303">MSWSCFIHQKNKATVERRFEFDEDFHDDDEPLSSLRDSLEEDSYHLQRRVKREEENNVTQELKDKHKENLWHVKNTEEWFNLKLWLGDVFIEMKRYQEA</sequence>
<dbReference type="AlphaFoldDB" id="A0A4V6PWE9"/>
<keyword evidence="2" id="KW-1185">Reference proteome</keyword>
<evidence type="ECO:0000313" key="1">
    <source>
        <dbReference type="EMBL" id="TDQ37127.1"/>
    </source>
</evidence>
<reference evidence="1 2" key="1">
    <citation type="submission" date="2019-03" db="EMBL/GenBank/DDBJ databases">
        <title>Genomic Encyclopedia of Type Strains, Phase IV (KMG-IV): sequencing the most valuable type-strain genomes for metagenomic binning, comparative biology and taxonomic classification.</title>
        <authorList>
            <person name="Goeker M."/>
        </authorList>
    </citation>
    <scope>NUCLEOTIDE SEQUENCE [LARGE SCALE GENOMIC DNA]</scope>
    <source>
        <strain evidence="1 2">DSM 28697</strain>
    </source>
</reference>
<gene>
    <name evidence="1" type="ORF">EV213_1146</name>
</gene>
<evidence type="ECO:0000313" key="2">
    <source>
        <dbReference type="Proteomes" id="UP000295632"/>
    </source>
</evidence>
<organism evidence="1 2">
    <name type="scientific">Aureibacillus halotolerans</name>
    <dbReference type="NCBI Taxonomy" id="1508390"/>
    <lineage>
        <taxon>Bacteria</taxon>
        <taxon>Bacillati</taxon>
        <taxon>Bacillota</taxon>
        <taxon>Bacilli</taxon>
        <taxon>Bacillales</taxon>
        <taxon>Bacillaceae</taxon>
        <taxon>Aureibacillus</taxon>
    </lineage>
</organism>
<accession>A0A4V6PWE9</accession>
<proteinExistence type="predicted"/>
<name>A0A4V6PWE9_9BACI</name>
<dbReference type="Proteomes" id="UP000295632">
    <property type="component" value="Unassembled WGS sequence"/>
</dbReference>